<name>A0A5E4V5X7_9BURK</name>
<keyword evidence="9" id="KW-1185">Reference proteome</keyword>
<dbReference type="EMBL" id="CABPRZ010000008">
    <property type="protein sequence ID" value="VVE06230.1"/>
    <property type="molecule type" value="Genomic_DNA"/>
</dbReference>
<evidence type="ECO:0000256" key="3">
    <source>
        <dbReference type="ARBA" id="ARBA00022723"/>
    </source>
</evidence>
<reference evidence="8 9" key="1">
    <citation type="submission" date="2019-08" db="EMBL/GenBank/DDBJ databases">
        <authorList>
            <person name="Peeters C."/>
        </authorList>
    </citation>
    <scope>NUCLEOTIDE SEQUENCE [LARGE SCALE GENOMIC DNA]</scope>
    <source>
        <strain evidence="8 9">LMG 30175</strain>
    </source>
</reference>
<keyword evidence="4 5" id="KW-0476">Mercury</keyword>
<keyword evidence="6" id="KW-0732">Signal</keyword>
<keyword evidence="5" id="KW-0574">Periplasm</keyword>
<dbReference type="SUPFAM" id="SSF55008">
    <property type="entry name" value="HMA, heavy metal-associated domain"/>
    <property type="match status" value="1"/>
</dbReference>
<dbReference type="Proteomes" id="UP000414233">
    <property type="component" value="Unassembled WGS sequence"/>
</dbReference>
<dbReference type="RefSeq" id="WP_150697192.1">
    <property type="nucleotide sequence ID" value="NZ_CABPRZ010000008.1"/>
</dbReference>
<feature type="chain" id="PRO_5022914867" description="Periplasmic mercury ion-binding protein" evidence="6">
    <location>
        <begin position="21"/>
        <end position="95"/>
    </location>
</feature>
<dbReference type="PRINTS" id="PR00946">
    <property type="entry name" value="HGSCAVENGER"/>
</dbReference>
<organism evidence="8 9">
    <name type="scientific">Pandoraea terrae</name>
    <dbReference type="NCBI Taxonomy" id="1537710"/>
    <lineage>
        <taxon>Bacteria</taxon>
        <taxon>Pseudomonadati</taxon>
        <taxon>Pseudomonadota</taxon>
        <taxon>Betaproteobacteria</taxon>
        <taxon>Burkholderiales</taxon>
        <taxon>Burkholderiaceae</taxon>
        <taxon>Pandoraea</taxon>
    </lineage>
</organism>
<sequence length="95" mass="9893">MKKFIASCLAIALTTASALAAAQRTATLEVTNMDCAVCPITVRKALERVPGVTSANVDFETKRAVVAFDPAKASPASLTKATTDAGYPSHLVQVQ</sequence>
<evidence type="ECO:0000313" key="9">
    <source>
        <dbReference type="Proteomes" id="UP000414233"/>
    </source>
</evidence>
<evidence type="ECO:0000256" key="2">
    <source>
        <dbReference type="ARBA" id="ARBA00022466"/>
    </source>
</evidence>
<protein>
    <recommendedName>
        <fullName evidence="5">Periplasmic mercury ion-binding protein</fullName>
    </recommendedName>
</protein>
<dbReference type="OrthoDB" id="7205933at2"/>
<keyword evidence="2 5" id="KW-0475">Mercuric resistance</keyword>
<feature type="signal peptide" evidence="6">
    <location>
        <begin position="1"/>
        <end position="20"/>
    </location>
</feature>
<evidence type="ECO:0000259" key="7">
    <source>
        <dbReference type="PROSITE" id="PS50846"/>
    </source>
</evidence>
<dbReference type="NCBIfam" id="TIGR02052">
    <property type="entry name" value="MerP"/>
    <property type="match status" value="1"/>
</dbReference>
<evidence type="ECO:0000256" key="6">
    <source>
        <dbReference type="SAM" id="SignalP"/>
    </source>
</evidence>
<comment type="function">
    <text evidence="5">Involved in mercury resistance. Acts as a mercury scavenger that specifically binds to a mercuric ion in the periplasm and probably passes it to the cytoplasmic mercuric reductase MerA via the mercuric transport protein MerT.</text>
</comment>
<accession>A0A5E4V5X7</accession>
<dbReference type="CDD" id="cd00371">
    <property type="entry name" value="HMA"/>
    <property type="match status" value="1"/>
</dbReference>
<evidence type="ECO:0000256" key="4">
    <source>
        <dbReference type="ARBA" id="ARBA00022914"/>
    </source>
</evidence>
<dbReference type="FunFam" id="3.30.70.100:FF:000001">
    <property type="entry name" value="ATPase copper transporting beta"/>
    <property type="match status" value="1"/>
</dbReference>
<dbReference type="InterPro" id="IPR036163">
    <property type="entry name" value="HMA_dom_sf"/>
</dbReference>
<keyword evidence="3 5" id="KW-0479">Metal-binding</keyword>
<feature type="domain" description="HMA" evidence="7">
    <location>
        <begin position="24"/>
        <end position="90"/>
    </location>
</feature>
<dbReference type="InterPro" id="IPR001802">
    <property type="entry name" value="MerP/CopZ"/>
</dbReference>
<proteinExistence type="predicted"/>
<dbReference type="Gene3D" id="3.30.70.100">
    <property type="match status" value="1"/>
</dbReference>
<dbReference type="PROSITE" id="PS50846">
    <property type="entry name" value="HMA_2"/>
    <property type="match status" value="1"/>
</dbReference>
<dbReference type="InterPro" id="IPR011795">
    <property type="entry name" value="MerP"/>
</dbReference>
<dbReference type="Pfam" id="PF00403">
    <property type="entry name" value="HMA"/>
    <property type="match status" value="1"/>
</dbReference>
<dbReference type="GO" id="GO:0045340">
    <property type="term" value="F:mercury ion binding"/>
    <property type="evidence" value="ECO:0007669"/>
    <property type="project" value="UniProtKB-UniRule"/>
</dbReference>
<dbReference type="AlphaFoldDB" id="A0A5E4V5X7"/>
<dbReference type="InterPro" id="IPR006121">
    <property type="entry name" value="HMA_dom"/>
</dbReference>
<comment type="subcellular location">
    <subcellularLocation>
        <location evidence="1">Cell envelope</location>
    </subcellularLocation>
    <subcellularLocation>
        <location evidence="5">Periplasm</location>
    </subcellularLocation>
</comment>
<dbReference type="GO" id="GO:0042597">
    <property type="term" value="C:periplasmic space"/>
    <property type="evidence" value="ECO:0007669"/>
    <property type="project" value="UniProtKB-SubCell"/>
</dbReference>
<dbReference type="GO" id="GO:0030313">
    <property type="term" value="C:cell envelope"/>
    <property type="evidence" value="ECO:0007669"/>
    <property type="project" value="UniProtKB-SubCell"/>
</dbReference>
<gene>
    <name evidence="5 8" type="primary">merP</name>
    <name evidence="8" type="ORF">PTE30175_02324</name>
</gene>
<evidence type="ECO:0000313" key="8">
    <source>
        <dbReference type="EMBL" id="VVE06230.1"/>
    </source>
</evidence>
<evidence type="ECO:0000256" key="1">
    <source>
        <dbReference type="ARBA" id="ARBA00004196"/>
    </source>
</evidence>
<evidence type="ECO:0000256" key="5">
    <source>
        <dbReference type="RuleBase" id="RU361212"/>
    </source>
</evidence>
<dbReference type="GO" id="GO:0015097">
    <property type="term" value="F:mercury ion transmembrane transporter activity"/>
    <property type="evidence" value="ECO:0007669"/>
    <property type="project" value="UniProtKB-UniRule"/>
</dbReference>